<proteinExistence type="predicted"/>
<name>A0A0K2V650_LEPSM</name>
<evidence type="ECO:0000313" key="1">
    <source>
        <dbReference type="EMBL" id="CDW45632.1"/>
    </source>
</evidence>
<dbReference type="EMBL" id="HACA01028271">
    <property type="protein sequence ID" value="CDW45632.1"/>
    <property type="molecule type" value="Transcribed_RNA"/>
</dbReference>
<protein>
    <submittedName>
        <fullName evidence="1">Uncharacterized protein</fullName>
    </submittedName>
</protein>
<reference evidence="1" key="1">
    <citation type="submission" date="2014-05" db="EMBL/GenBank/DDBJ databases">
        <authorList>
            <person name="Chronopoulou M."/>
        </authorList>
    </citation>
    <scope>NUCLEOTIDE SEQUENCE</scope>
    <source>
        <tissue evidence="1">Whole organism</tissue>
    </source>
</reference>
<sequence length="38" mass="4432">MFGPMENRNRSALGRNLLCLIKKVFVDLQEGKIYEKYG</sequence>
<accession>A0A0K2V650</accession>
<dbReference type="AlphaFoldDB" id="A0A0K2V650"/>
<organism evidence="1">
    <name type="scientific">Lepeophtheirus salmonis</name>
    <name type="common">Salmon louse</name>
    <name type="synonym">Caligus salmonis</name>
    <dbReference type="NCBI Taxonomy" id="72036"/>
    <lineage>
        <taxon>Eukaryota</taxon>
        <taxon>Metazoa</taxon>
        <taxon>Ecdysozoa</taxon>
        <taxon>Arthropoda</taxon>
        <taxon>Crustacea</taxon>
        <taxon>Multicrustacea</taxon>
        <taxon>Hexanauplia</taxon>
        <taxon>Copepoda</taxon>
        <taxon>Siphonostomatoida</taxon>
        <taxon>Caligidae</taxon>
        <taxon>Lepeophtheirus</taxon>
    </lineage>
</organism>